<comment type="caution">
    <text evidence="2">The sequence shown here is derived from an EMBL/GenBank/DDBJ whole genome shotgun (WGS) entry which is preliminary data.</text>
</comment>
<organism evidence="2 3">
    <name type="scientific">Vanilla planifolia</name>
    <name type="common">Vanilla</name>
    <dbReference type="NCBI Taxonomy" id="51239"/>
    <lineage>
        <taxon>Eukaryota</taxon>
        <taxon>Viridiplantae</taxon>
        <taxon>Streptophyta</taxon>
        <taxon>Embryophyta</taxon>
        <taxon>Tracheophyta</taxon>
        <taxon>Spermatophyta</taxon>
        <taxon>Magnoliopsida</taxon>
        <taxon>Liliopsida</taxon>
        <taxon>Asparagales</taxon>
        <taxon>Orchidaceae</taxon>
        <taxon>Vanilloideae</taxon>
        <taxon>Vanilleae</taxon>
        <taxon>Vanilla</taxon>
    </lineage>
</organism>
<evidence type="ECO:0000313" key="2">
    <source>
        <dbReference type="EMBL" id="KAG0480218.1"/>
    </source>
</evidence>
<name>A0A835V0E2_VANPL</name>
<evidence type="ECO:0000313" key="3">
    <source>
        <dbReference type="Proteomes" id="UP000636800"/>
    </source>
</evidence>
<evidence type="ECO:0008006" key="4">
    <source>
        <dbReference type="Google" id="ProtNLM"/>
    </source>
</evidence>
<proteinExistence type="predicted"/>
<reference evidence="2 3" key="1">
    <citation type="journal article" date="2020" name="Nat. Food">
        <title>A phased Vanilla planifolia genome enables genetic improvement of flavour and production.</title>
        <authorList>
            <person name="Hasing T."/>
            <person name="Tang H."/>
            <person name="Brym M."/>
            <person name="Khazi F."/>
            <person name="Huang T."/>
            <person name="Chambers A.H."/>
        </authorList>
    </citation>
    <scope>NUCLEOTIDE SEQUENCE [LARGE SCALE GENOMIC DNA]</scope>
    <source>
        <tissue evidence="2">Leaf</tissue>
    </source>
</reference>
<keyword evidence="3" id="KW-1185">Reference proteome</keyword>
<gene>
    <name evidence="2" type="ORF">HPP92_011076</name>
</gene>
<dbReference type="EMBL" id="JADCNL010000005">
    <property type="protein sequence ID" value="KAG0480218.1"/>
    <property type="molecule type" value="Genomic_DNA"/>
</dbReference>
<protein>
    <recommendedName>
        <fullName evidence="4">Secreted protein</fullName>
    </recommendedName>
</protein>
<feature type="chain" id="PRO_5032559486" description="Secreted protein" evidence="1">
    <location>
        <begin position="19"/>
        <end position="135"/>
    </location>
</feature>
<dbReference type="AlphaFoldDB" id="A0A835V0E2"/>
<evidence type="ECO:0000256" key="1">
    <source>
        <dbReference type="SAM" id="SignalP"/>
    </source>
</evidence>
<dbReference type="OrthoDB" id="843225at2759"/>
<feature type="signal peptide" evidence="1">
    <location>
        <begin position="1"/>
        <end position="18"/>
    </location>
</feature>
<sequence length="135" mass="15108">MAMVLSSLSFFFLFFSSSLPWGRLQRHYEGDTGAYTMAAGSLIPARDSSTEDFQRIGPRQRLWGWAFFSAVQAALLRIPPGADWYSKSVSETVRVRQSSQQLPTSGRRTSVIHGRTLSAMQQSRLQATLMKTTAK</sequence>
<dbReference type="Proteomes" id="UP000636800">
    <property type="component" value="Chromosome 5"/>
</dbReference>
<accession>A0A835V0E2</accession>
<keyword evidence="1" id="KW-0732">Signal</keyword>